<dbReference type="OrthoDB" id="4167490at2759"/>
<protein>
    <submittedName>
        <fullName evidence="1">Uncharacterized protein</fullName>
    </submittedName>
</protein>
<dbReference type="Proteomes" id="UP000053958">
    <property type="component" value="Unassembled WGS sequence"/>
</dbReference>
<sequence>MQKRSIRPLSTLESLPVEVLQKIFFECLEINLPRASLHIARALSNPTIYTWLIRLAFSSPNESSRHDFFTPDFLPPPLDFFALSSAERTNLQTAILQCRWSTLPLLRKCQREYVEHTIRRKCRDLIFSPEDYQILSNLGDCFSRQSEYDQGRNGRRGKGDLILSAKAPGSDTDLKVAICPIFYETDVFRLPCCSMDNPARMPDKLLRPPWTPTKLEYLSLLATEAYIDDDNTFTRSKRVLRQVIRDRDYPTFERLLSMHIRTKIYNYPLRWPARPNHFRAALKHAEGPNDPFIRLLVEKRWQELPPNEVRVKNALLQNLGRSVP</sequence>
<proteinExistence type="predicted"/>
<organism evidence="1 2">
    <name type="scientific">Rasamsonia emersonii (strain ATCC 16479 / CBS 393.64 / IMI 116815)</name>
    <dbReference type="NCBI Taxonomy" id="1408163"/>
    <lineage>
        <taxon>Eukaryota</taxon>
        <taxon>Fungi</taxon>
        <taxon>Dikarya</taxon>
        <taxon>Ascomycota</taxon>
        <taxon>Pezizomycotina</taxon>
        <taxon>Eurotiomycetes</taxon>
        <taxon>Eurotiomycetidae</taxon>
        <taxon>Eurotiales</taxon>
        <taxon>Trichocomaceae</taxon>
        <taxon>Rasamsonia</taxon>
    </lineage>
</organism>
<gene>
    <name evidence="1" type="ORF">T310_8500</name>
</gene>
<keyword evidence="2" id="KW-1185">Reference proteome</keyword>
<accession>A0A0F4YHH6</accession>
<dbReference type="AlphaFoldDB" id="A0A0F4YHH6"/>
<reference evidence="1 2" key="1">
    <citation type="submission" date="2015-04" db="EMBL/GenBank/DDBJ databases">
        <authorList>
            <person name="Heijne W.H."/>
            <person name="Fedorova N.D."/>
            <person name="Nierman W.C."/>
            <person name="Vollebregt A.W."/>
            <person name="Zhao Z."/>
            <person name="Wu L."/>
            <person name="Kumar M."/>
            <person name="Stam H."/>
            <person name="van den Berg M.A."/>
            <person name="Pel H.J."/>
        </authorList>
    </citation>
    <scope>NUCLEOTIDE SEQUENCE [LARGE SCALE GENOMIC DNA]</scope>
    <source>
        <strain evidence="1 2">CBS 393.64</strain>
    </source>
</reference>
<dbReference type="EMBL" id="LASV01000614">
    <property type="protein sequence ID" value="KKA17565.1"/>
    <property type="molecule type" value="Genomic_DNA"/>
</dbReference>
<evidence type="ECO:0000313" key="2">
    <source>
        <dbReference type="Proteomes" id="UP000053958"/>
    </source>
</evidence>
<dbReference type="RefSeq" id="XP_013324177.1">
    <property type="nucleotide sequence ID" value="XM_013468723.1"/>
</dbReference>
<comment type="caution">
    <text evidence="1">The sequence shown here is derived from an EMBL/GenBank/DDBJ whole genome shotgun (WGS) entry which is preliminary data.</text>
</comment>
<name>A0A0F4YHH6_RASE3</name>
<evidence type="ECO:0000313" key="1">
    <source>
        <dbReference type="EMBL" id="KKA17565.1"/>
    </source>
</evidence>
<dbReference type="GeneID" id="25320756"/>